<dbReference type="Proteomes" id="UP001595937">
    <property type="component" value="Unassembled WGS sequence"/>
</dbReference>
<organism evidence="3 4">
    <name type="scientific">Brachybacterium tyrofermentans</name>
    <dbReference type="NCBI Taxonomy" id="47848"/>
    <lineage>
        <taxon>Bacteria</taxon>
        <taxon>Bacillati</taxon>
        <taxon>Actinomycetota</taxon>
        <taxon>Actinomycetes</taxon>
        <taxon>Micrococcales</taxon>
        <taxon>Dermabacteraceae</taxon>
        <taxon>Brachybacterium</taxon>
    </lineage>
</organism>
<keyword evidence="2" id="KW-1133">Transmembrane helix</keyword>
<proteinExistence type="predicted"/>
<dbReference type="RefSeq" id="WP_193117932.1">
    <property type="nucleotide sequence ID" value="NZ_BAAAIR010000033.1"/>
</dbReference>
<evidence type="ECO:0000256" key="1">
    <source>
        <dbReference type="SAM" id="MobiDB-lite"/>
    </source>
</evidence>
<keyword evidence="2" id="KW-0812">Transmembrane</keyword>
<feature type="transmembrane region" description="Helical" evidence="2">
    <location>
        <begin position="24"/>
        <end position="47"/>
    </location>
</feature>
<evidence type="ECO:0000313" key="3">
    <source>
        <dbReference type="EMBL" id="MFC5299259.1"/>
    </source>
</evidence>
<feature type="region of interest" description="Disordered" evidence="1">
    <location>
        <begin position="1"/>
        <end position="20"/>
    </location>
</feature>
<name>A0ABW0FJI4_9MICO</name>
<evidence type="ECO:0000313" key="4">
    <source>
        <dbReference type="Proteomes" id="UP001595937"/>
    </source>
</evidence>
<evidence type="ECO:0008006" key="5">
    <source>
        <dbReference type="Google" id="ProtNLM"/>
    </source>
</evidence>
<dbReference type="GeneID" id="303296911"/>
<dbReference type="EMBL" id="JBHSLN010000087">
    <property type="protein sequence ID" value="MFC5299259.1"/>
    <property type="molecule type" value="Genomic_DNA"/>
</dbReference>
<accession>A0ABW0FJI4</accession>
<evidence type="ECO:0000256" key="2">
    <source>
        <dbReference type="SAM" id="Phobius"/>
    </source>
</evidence>
<feature type="compositionally biased region" description="Polar residues" evidence="1">
    <location>
        <begin position="1"/>
        <end position="10"/>
    </location>
</feature>
<gene>
    <name evidence="3" type="ORF">ACFPK8_17215</name>
</gene>
<protein>
    <recommendedName>
        <fullName evidence="5">DUF4878 domain-containing protein</fullName>
    </recommendedName>
</protein>
<reference evidence="4" key="1">
    <citation type="journal article" date="2019" name="Int. J. Syst. Evol. Microbiol.">
        <title>The Global Catalogue of Microorganisms (GCM) 10K type strain sequencing project: providing services to taxonomists for standard genome sequencing and annotation.</title>
        <authorList>
            <consortium name="The Broad Institute Genomics Platform"/>
            <consortium name="The Broad Institute Genome Sequencing Center for Infectious Disease"/>
            <person name="Wu L."/>
            <person name="Ma J."/>
        </authorList>
    </citation>
    <scope>NUCLEOTIDE SEQUENCE [LARGE SCALE GENOMIC DNA]</scope>
    <source>
        <strain evidence="4">CGMCC 1.16455</strain>
    </source>
</reference>
<keyword evidence="4" id="KW-1185">Reference proteome</keyword>
<sequence>MAYAQASPNMPQKAPTDRPKRPTWHWLVVGGVALLGLLLVAALAIFIGWRILDRGNPEDTLDDFYSSLQSADCELFMESTTDEFQQATGLTSCAVFDENIAGVSGVDYEVTDRTNRQGYAIFEVTETFTADGQSESVDARFYVRRIDGQWDLDLVETVEPGSEPIT</sequence>
<keyword evidence="2" id="KW-0472">Membrane</keyword>
<comment type="caution">
    <text evidence="3">The sequence shown here is derived from an EMBL/GenBank/DDBJ whole genome shotgun (WGS) entry which is preliminary data.</text>
</comment>